<evidence type="ECO:0000313" key="1">
    <source>
        <dbReference type="EMBL" id="MPN56764.1"/>
    </source>
</evidence>
<proteinExistence type="predicted"/>
<gene>
    <name evidence="1" type="ORF">SDC9_204456</name>
</gene>
<dbReference type="Pfam" id="PF14045">
    <property type="entry name" value="YIEGIA"/>
    <property type="match status" value="1"/>
</dbReference>
<organism evidence="1">
    <name type="scientific">bioreactor metagenome</name>
    <dbReference type="NCBI Taxonomy" id="1076179"/>
    <lineage>
        <taxon>unclassified sequences</taxon>
        <taxon>metagenomes</taxon>
        <taxon>ecological metagenomes</taxon>
    </lineage>
</organism>
<comment type="caution">
    <text evidence="1">The sequence shown here is derived from an EMBL/GenBank/DDBJ whole genome shotgun (WGS) entry which is preliminary data.</text>
</comment>
<dbReference type="EMBL" id="VSSQ01127481">
    <property type="protein sequence ID" value="MPN56764.1"/>
    <property type="molecule type" value="Genomic_DNA"/>
</dbReference>
<protein>
    <submittedName>
        <fullName evidence="1">Uncharacterized protein</fullName>
    </submittedName>
</protein>
<name>A0A645J8H9_9ZZZZ</name>
<reference evidence="1" key="1">
    <citation type="submission" date="2019-08" db="EMBL/GenBank/DDBJ databases">
        <authorList>
            <person name="Kucharzyk K."/>
            <person name="Murdoch R.W."/>
            <person name="Higgins S."/>
            <person name="Loffler F."/>
        </authorList>
    </citation>
    <scope>NUCLEOTIDE SEQUENCE</scope>
</reference>
<dbReference type="AlphaFoldDB" id="A0A645J8H9"/>
<accession>A0A645J8H9</accession>
<sequence length="97" mass="11099">MVLAEGMALVIEPNEEHYRITLDNFGQRKAILFEATRSVGVKRYHYTRKDYESGKTIIVLVPLLRDQEKLISVVRHTPLLESVKKSQSVMKSNVLGD</sequence>
<dbReference type="InterPro" id="IPR025918">
    <property type="entry name" value="YIEGIA"/>
</dbReference>